<evidence type="ECO:0000313" key="1">
    <source>
        <dbReference type="EMBL" id="AOY83992.1"/>
    </source>
</evidence>
<sequence length="78" mass="9198">MAKNRKLIIKNELDIEREIRIDELAKSLTKEDFEEVELNFNKSKTVWSEVTARIRQPLWLMAVGHATRTAMDKRVKTL</sequence>
<name>A0A1D9G8P0_MOOP1</name>
<accession>A0A1D9G8P0</accession>
<evidence type="ECO:0000313" key="2">
    <source>
        <dbReference type="Proteomes" id="UP000176944"/>
    </source>
</evidence>
<gene>
    <name evidence="1" type="ORF">BJP36_32770</name>
</gene>
<dbReference type="AlphaFoldDB" id="A0A1D9G8P0"/>
<protein>
    <submittedName>
        <fullName evidence="1">Uncharacterized protein</fullName>
    </submittedName>
</protein>
<dbReference type="Proteomes" id="UP000176944">
    <property type="component" value="Chromosome"/>
</dbReference>
<dbReference type="EMBL" id="CP017708">
    <property type="protein sequence ID" value="AOY83992.1"/>
    <property type="molecule type" value="Genomic_DNA"/>
</dbReference>
<proteinExistence type="predicted"/>
<reference evidence="2" key="1">
    <citation type="submission" date="2016-10" db="EMBL/GenBank/DDBJ databases">
        <title>Comparative genomics uncovers the prolific and rare metabolic potential of the cyanobacterial genus Moorea.</title>
        <authorList>
            <person name="Leao T."/>
            <person name="Castelao G."/>
            <person name="Korobeynikov A."/>
            <person name="Monroe E.A."/>
            <person name="Podell S."/>
            <person name="Glukhov E."/>
            <person name="Allen E."/>
            <person name="Gerwick W.H."/>
            <person name="Gerwick L."/>
        </authorList>
    </citation>
    <scope>NUCLEOTIDE SEQUENCE [LARGE SCALE GENOMIC DNA]</scope>
    <source>
        <strain evidence="2">JHB</strain>
    </source>
</reference>
<organism evidence="1 2">
    <name type="scientific">Moorena producens (strain JHB)</name>
    <dbReference type="NCBI Taxonomy" id="1454205"/>
    <lineage>
        <taxon>Bacteria</taxon>
        <taxon>Bacillati</taxon>
        <taxon>Cyanobacteriota</taxon>
        <taxon>Cyanophyceae</taxon>
        <taxon>Coleofasciculales</taxon>
        <taxon>Coleofasciculaceae</taxon>
        <taxon>Moorena</taxon>
    </lineage>
</organism>